<keyword evidence="10" id="KW-0539">Nucleus</keyword>
<dbReference type="PANTHER" id="PTHR12695:SF2">
    <property type="entry name" value="GENERAL TRANSCRIPTION FACTOR IIH SUBUNIT 2-RELATED"/>
    <property type="match status" value="1"/>
</dbReference>
<dbReference type="SUPFAM" id="SSF53300">
    <property type="entry name" value="vWA-like"/>
    <property type="match status" value="1"/>
</dbReference>
<dbReference type="PANTHER" id="PTHR12695">
    <property type="entry name" value="GENERAL TRANSCRIPTION FACTOR IIH SUBUNIT 2"/>
    <property type="match status" value="1"/>
</dbReference>
<dbReference type="Pfam" id="PF17733">
    <property type="entry name" value="KPWE_dom"/>
    <property type="match status" value="1"/>
</dbReference>
<evidence type="ECO:0000256" key="10">
    <source>
        <dbReference type="ARBA" id="ARBA00023242"/>
    </source>
</evidence>
<keyword evidence="14" id="KW-1185">Reference proteome</keyword>
<evidence type="ECO:0000259" key="12">
    <source>
        <dbReference type="PROSITE" id="PS50234"/>
    </source>
</evidence>
<feature type="domain" description="VWFA" evidence="12">
    <location>
        <begin position="92"/>
        <end position="243"/>
    </location>
</feature>
<keyword evidence="5" id="KW-0863">Zinc-finger</keyword>
<dbReference type="STRING" id="1245748.A0A229XB05"/>
<evidence type="ECO:0000256" key="4">
    <source>
        <dbReference type="ARBA" id="ARBA00022763"/>
    </source>
</evidence>
<keyword evidence="4" id="KW-0227">DNA damage</keyword>
<feature type="region of interest" description="Disordered" evidence="11">
    <location>
        <begin position="405"/>
        <end position="442"/>
    </location>
</feature>
<evidence type="ECO:0000256" key="6">
    <source>
        <dbReference type="ARBA" id="ARBA00022833"/>
    </source>
</evidence>
<dbReference type="GO" id="GO:0006289">
    <property type="term" value="P:nucleotide-excision repair"/>
    <property type="evidence" value="ECO:0007669"/>
    <property type="project" value="TreeGrafter"/>
</dbReference>
<keyword evidence="7" id="KW-0805">Transcription regulation</keyword>
<protein>
    <recommendedName>
        <fullName evidence="12">VWFA domain-containing protein</fullName>
    </recommendedName>
</protein>
<dbReference type="PROSITE" id="PS50234">
    <property type="entry name" value="VWFA"/>
    <property type="match status" value="1"/>
</dbReference>
<evidence type="ECO:0000256" key="7">
    <source>
        <dbReference type="ARBA" id="ARBA00023015"/>
    </source>
</evidence>
<evidence type="ECO:0000256" key="3">
    <source>
        <dbReference type="ARBA" id="ARBA00022723"/>
    </source>
</evidence>
<proteinExistence type="inferred from homology"/>
<gene>
    <name evidence="13" type="ORF">CFD26_103853</name>
</gene>
<evidence type="ECO:0000256" key="2">
    <source>
        <dbReference type="ARBA" id="ARBA00006092"/>
    </source>
</evidence>
<evidence type="ECO:0000313" key="13">
    <source>
        <dbReference type="EMBL" id="RLL99058.1"/>
    </source>
</evidence>
<dbReference type="InterPro" id="IPR040554">
    <property type="entry name" value="KPWE_PEX14_dom"/>
</dbReference>
<dbReference type="EMBL" id="NIDN02000039">
    <property type="protein sequence ID" value="RLL99058.1"/>
    <property type="molecule type" value="Genomic_DNA"/>
</dbReference>
<dbReference type="Gene3D" id="3.40.50.410">
    <property type="entry name" value="von Willebrand factor, type A domain"/>
    <property type="match status" value="1"/>
</dbReference>
<keyword evidence="8" id="KW-0804">Transcription</keyword>
<evidence type="ECO:0000256" key="1">
    <source>
        <dbReference type="ARBA" id="ARBA00004123"/>
    </source>
</evidence>
<evidence type="ECO:0000256" key="9">
    <source>
        <dbReference type="ARBA" id="ARBA00023204"/>
    </source>
</evidence>
<feature type="region of interest" description="Disordered" evidence="11">
    <location>
        <begin position="1"/>
        <end position="44"/>
    </location>
</feature>
<feature type="compositionally biased region" description="Basic and acidic residues" evidence="11">
    <location>
        <begin position="422"/>
        <end position="442"/>
    </location>
</feature>
<dbReference type="AlphaFoldDB" id="A0A229XB05"/>
<feature type="region of interest" description="Disordered" evidence="11">
    <location>
        <begin position="359"/>
        <end position="386"/>
    </location>
</feature>
<accession>A0A229XB05</accession>
<keyword evidence="6" id="KW-0862">Zinc</keyword>
<sequence length="442" mass="48927">MADSDEEYVGEVSDEENDVNGTRYARETAPVSRPKRRKQHGGAEWEVSRTWETLVEGADGTISSTVEGLLEAGKRKRLLRDTTPLQRGIIRHLILILDLSQSMAEKDLRPTRYLLSLRYAQEFVREFFEQNPISQLGVLGLRDGLAIRVSDMSGNPTEHISAIQTLRDHDPKGLPSLQNGLEMARGALFHTPSHGTREVFVIFGSLLSSDPGDIHQTITTLINDKIRVRIAGLAAQVAICRELCSRTNGGDDTTNEALRSPPVDPNPTSRHNGGKHTYSGKPIDVEFAKGLSIILGHPDIPASEAEIDREDDLVLQAKCFYFSRKEQLSPPLDFKRYKTWLSSTPTAESSSDAEIHNYDSQRASASETAVPPGSVPTDQQSPSIQEPAYPSSFARIVELITTGQQIPGIQQIPDTVLTGHDTPSEKSRRRKPWETDDEFARG</sequence>
<comment type="subcellular location">
    <subcellularLocation>
        <location evidence="1">Nucleus</location>
    </subcellularLocation>
</comment>
<dbReference type="InterPro" id="IPR002035">
    <property type="entry name" value="VWF_A"/>
</dbReference>
<feature type="compositionally biased region" description="Acidic residues" evidence="11">
    <location>
        <begin position="1"/>
        <end position="18"/>
    </location>
</feature>
<dbReference type="SMART" id="SM00327">
    <property type="entry name" value="VWA"/>
    <property type="match status" value="1"/>
</dbReference>
<dbReference type="InterPro" id="IPR007198">
    <property type="entry name" value="Ssl1-like"/>
</dbReference>
<dbReference type="FunFam" id="3.40.50.410:FF:000015">
    <property type="entry name" value="General transcription factor IIH subunit 2"/>
    <property type="match status" value="1"/>
</dbReference>
<dbReference type="InterPro" id="IPR036465">
    <property type="entry name" value="vWFA_dom_sf"/>
</dbReference>
<feature type="region of interest" description="Disordered" evidence="11">
    <location>
        <begin position="250"/>
        <end position="280"/>
    </location>
</feature>
<dbReference type="Proteomes" id="UP000215289">
    <property type="component" value="Unassembled WGS sequence"/>
</dbReference>
<evidence type="ECO:0000313" key="14">
    <source>
        <dbReference type="Proteomes" id="UP000215289"/>
    </source>
</evidence>
<evidence type="ECO:0000256" key="5">
    <source>
        <dbReference type="ARBA" id="ARBA00022771"/>
    </source>
</evidence>
<organism evidence="13 14">
    <name type="scientific">Aspergillus turcosus</name>
    <dbReference type="NCBI Taxonomy" id="1245748"/>
    <lineage>
        <taxon>Eukaryota</taxon>
        <taxon>Fungi</taxon>
        <taxon>Dikarya</taxon>
        <taxon>Ascomycota</taxon>
        <taxon>Pezizomycotina</taxon>
        <taxon>Eurotiomycetes</taxon>
        <taxon>Eurotiomycetidae</taxon>
        <taxon>Eurotiales</taxon>
        <taxon>Aspergillaceae</taxon>
        <taxon>Aspergillus</taxon>
        <taxon>Aspergillus subgen. Fumigati</taxon>
    </lineage>
</organism>
<dbReference type="InterPro" id="IPR058841">
    <property type="entry name" value="HTH_76"/>
</dbReference>
<keyword evidence="3" id="KW-0479">Metal-binding</keyword>
<reference evidence="13 14" key="1">
    <citation type="submission" date="2018-08" db="EMBL/GenBank/DDBJ databases">
        <title>Draft genome sequences of two Aspergillus turcosus clinical strains isolated from bronchoalveolar lavage fluid: one azole-susceptible and the other azole-resistant.</title>
        <authorList>
            <person name="Parent-Michaud M."/>
            <person name="Dufresne P.J."/>
            <person name="Fournier E."/>
            <person name="Martineau C."/>
            <person name="Moreira S."/>
            <person name="Perkins V."/>
            <person name="De Repentigny L."/>
            <person name="Dufresne S.F."/>
        </authorList>
    </citation>
    <scope>NUCLEOTIDE SEQUENCE [LARGE SCALE GENOMIC DNA]</scope>
    <source>
        <strain evidence="13">HMR AF 1038</strain>
    </source>
</reference>
<dbReference type="Pfam" id="PF04056">
    <property type="entry name" value="Ssl1"/>
    <property type="match status" value="1"/>
</dbReference>
<comment type="caution">
    <text evidence="13">The sequence shown here is derived from an EMBL/GenBank/DDBJ whole genome shotgun (WGS) entry which is preliminary data.</text>
</comment>
<evidence type="ECO:0000256" key="8">
    <source>
        <dbReference type="ARBA" id="ARBA00023163"/>
    </source>
</evidence>
<evidence type="ECO:0000256" key="11">
    <source>
        <dbReference type="SAM" id="MobiDB-lite"/>
    </source>
</evidence>
<comment type="similarity">
    <text evidence="2">Belongs to the GTF2H2 family.</text>
</comment>
<keyword evidence="9" id="KW-0234">DNA repair</keyword>
<dbReference type="OrthoDB" id="284275at2759"/>
<dbReference type="GO" id="GO:0008270">
    <property type="term" value="F:zinc ion binding"/>
    <property type="evidence" value="ECO:0007669"/>
    <property type="project" value="UniProtKB-KW"/>
</dbReference>
<dbReference type="GO" id="GO:0006357">
    <property type="term" value="P:regulation of transcription by RNA polymerase II"/>
    <property type="evidence" value="ECO:0007669"/>
    <property type="project" value="TreeGrafter"/>
</dbReference>
<name>A0A229XB05_9EURO</name>
<dbReference type="GO" id="GO:0005675">
    <property type="term" value="C:transcription factor TFIIH holo complex"/>
    <property type="evidence" value="ECO:0007669"/>
    <property type="project" value="TreeGrafter"/>
</dbReference>
<dbReference type="Pfam" id="PF25871">
    <property type="entry name" value="HTH_76"/>
    <property type="match status" value="1"/>
</dbReference>